<proteinExistence type="predicted"/>
<dbReference type="EMBL" id="BARU01022503">
    <property type="protein sequence ID" value="GAH57565.1"/>
    <property type="molecule type" value="Genomic_DNA"/>
</dbReference>
<gene>
    <name evidence="2" type="ORF">S03H2_36649</name>
</gene>
<evidence type="ECO:0000313" key="2">
    <source>
        <dbReference type="EMBL" id="GAH57565.1"/>
    </source>
</evidence>
<comment type="caution">
    <text evidence="2">The sequence shown here is derived from an EMBL/GenBank/DDBJ whole genome shotgun (WGS) entry which is preliminary data.</text>
</comment>
<feature type="non-terminal residue" evidence="2">
    <location>
        <position position="72"/>
    </location>
</feature>
<dbReference type="FunFam" id="3.30.56.10:FF:000001">
    <property type="entry name" value="Phenylalanine--tRNA ligase beta subunit"/>
    <property type="match status" value="1"/>
</dbReference>
<accession>X1HKJ5</accession>
<organism evidence="2">
    <name type="scientific">marine sediment metagenome</name>
    <dbReference type="NCBI Taxonomy" id="412755"/>
    <lineage>
        <taxon>unclassified sequences</taxon>
        <taxon>metagenomes</taxon>
        <taxon>ecological metagenomes</taxon>
    </lineage>
</organism>
<evidence type="ECO:0000259" key="1">
    <source>
        <dbReference type="Pfam" id="PF18262"/>
    </source>
</evidence>
<dbReference type="Gene3D" id="3.30.56.10">
    <property type="match status" value="1"/>
</dbReference>
<name>X1HKJ5_9ZZZZ</name>
<sequence>MKVNYNWLSEWVDIDLEPHDLADTLDHLGIEVEDIKTTGDDAIFTLEITPNRPDLLNVQGIAREIAAKTDKK</sequence>
<dbReference type="SUPFAM" id="SSF46955">
    <property type="entry name" value="Putative DNA-binding domain"/>
    <property type="match status" value="1"/>
</dbReference>
<dbReference type="AlphaFoldDB" id="X1HKJ5"/>
<reference evidence="2" key="1">
    <citation type="journal article" date="2014" name="Front. Microbiol.">
        <title>High frequency of phylogenetically diverse reductive dehalogenase-homologous genes in deep subseafloor sedimentary metagenomes.</title>
        <authorList>
            <person name="Kawai M."/>
            <person name="Futagami T."/>
            <person name="Toyoda A."/>
            <person name="Takaki Y."/>
            <person name="Nishi S."/>
            <person name="Hori S."/>
            <person name="Arai W."/>
            <person name="Tsubouchi T."/>
            <person name="Morono Y."/>
            <person name="Uchiyama I."/>
            <person name="Ito T."/>
            <person name="Fujiyama A."/>
            <person name="Inagaki F."/>
            <person name="Takami H."/>
        </authorList>
    </citation>
    <scope>NUCLEOTIDE SEQUENCE</scope>
    <source>
        <strain evidence="2">Expedition CK06-06</strain>
    </source>
</reference>
<dbReference type="InterPro" id="IPR009061">
    <property type="entry name" value="DNA-bd_dom_put_sf"/>
</dbReference>
<feature type="domain" description="Phenylalanine--tRNA ligase beta subunit B1" evidence="1">
    <location>
        <begin position="3"/>
        <end position="66"/>
    </location>
</feature>
<protein>
    <recommendedName>
        <fullName evidence="1">Phenylalanine--tRNA ligase beta subunit B1 domain-containing protein</fullName>
    </recommendedName>
</protein>
<dbReference type="Pfam" id="PF18262">
    <property type="entry name" value="PhetRS_B1"/>
    <property type="match status" value="1"/>
</dbReference>
<dbReference type="InterPro" id="IPR040659">
    <property type="entry name" value="PhetRS_B1"/>
</dbReference>